<reference evidence="7" key="1">
    <citation type="submission" date="2016-10" db="EMBL/GenBank/DDBJ databases">
        <authorList>
            <person name="Varghese N."/>
            <person name="Submissions S."/>
        </authorList>
    </citation>
    <scope>NUCLEOTIDE SEQUENCE [LARGE SCALE GENOMIC DNA]</scope>
    <source>
        <strain evidence="7">CGMCC 4.6856</strain>
    </source>
</reference>
<organism evidence="6 7">
    <name type="scientific">Microlunatus flavus</name>
    <dbReference type="NCBI Taxonomy" id="1036181"/>
    <lineage>
        <taxon>Bacteria</taxon>
        <taxon>Bacillati</taxon>
        <taxon>Actinomycetota</taxon>
        <taxon>Actinomycetes</taxon>
        <taxon>Propionibacteriales</taxon>
        <taxon>Propionibacteriaceae</taxon>
        <taxon>Microlunatus</taxon>
    </lineage>
</organism>
<feature type="region of interest" description="Disordered" evidence="4">
    <location>
        <begin position="1"/>
        <end position="31"/>
    </location>
</feature>
<sequence>MRLDGHSTGMSVQHSAAPFEPTATVREGRPDDVGTVVDMVRELAEYERAADQARITPEQLHRAVFEGAAPGGHPAAYLLVAEEPGADGPVVVGFALWFLNYSTWEGVHGIYLEDLYVRPASRGTGAGRALLTALARTAVERGYARVDWSVLTWNEPAIGFYRRIGAIPLEEWRTYRLTGSALASLAR</sequence>
<dbReference type="Pfam" id="PF00583">
    <property type="entry name" value="Acetyltransf_1"/>
    <property type="match status" value="1"/>
</dbReference>
<evidence type="ECO:0000313" key="7">
    <source>
        <dbReference type="Proteomes" id="UP000198504"/>
    </source>
</evidence>
<dbReference type="EMBL" id="FOFA01000009">
    <property type="protein sequence ID" value="SER14267.1"/>
    <property type="molecule type" value="Genomic_DNA"/>
</dbReference>
<evidence type="ECO:0000256" key="1">
    <source>
        <dbReference type="ARBA" id="ARBA00008694"/>
    </source>
</evidence>
<dbReference type="Gene3D" id="3.40.630.30">
    <property type="match status" value="1"/>
</dbReference>
<evidence type="ECO:0000259" key="5">
    <source>
        <dbReference type="PROSITE" id="PS51186"/>
    </source>
</evidence>
<dbReference type="FunFam" id="3.40.630.30:FF:000064">
    <property type="entry name" value="GNAT family acetyltransferase"/>
    <property type="match status" value="1"/>
</dbReference>
<dbReference type="STRING" id="1036181.SAMN05421756_10988"/>
<accession>A0A1H9LST8</accession>
<keyword evidence="3" id="KW-0012">Acyltransferase</keyword>
<dbReference type="CDD" id="cd04301">
    <property type="entry name" value="NAT_SF"/>
    <property type="match status" value="1"/>
</dbReference>
<evidence type="ECO:0000256" key="3">
    <source>
        <dbReference type="ARBA" id="ARBA00023315"/>
    </source>
</evidence>
<keyword evidence="2 6" id="KW-0808">Transferase</keyword>
<evidence type="ECO:0000313" key="6">
    <source>
        <dbReference type="EMBL" id="SER14267.1"/>
    </source>
</evidence>
<protein>
    <submittedName>
        <fullName evidence="6">Acetyltransferase (GNAT) family protein</fullName>
    </submittedName>
</protein>
<name>A0A1H9LST8_9ACTN</name>
<dbReference type="InterPro" id="IPR051016">
    <property type="entry name" value="Diverse_Substrate_AcTransf"/>
</dbReference>
<dbReference type="SUPFAM" id="SSF55729">
    <property type="entry name" value="Acyl-CoA N-acyltransferases (Nat)"/>
    <property type="match status" value="1"/>
</dbReference>
<dbReference type="Proteomes" id="UP000198504">
    <property type="component" value="Unassembled WGS sequence"/>
</dbReference>
<dbReference type="PANTHER" id="PTHR10545">
    <property type="entry name" value="DIAMINE N-ACETYLTRANSFERASE"/>
    <property type="match status" value="1"/>
</dbReference>
<dbReference type="PROSITE" id="PS51186">
    <property type="entry name" value="GNAT"/>
    <property type="match status" value="1"/>
</dbReference>
<proteinExistence type="inferred from homology"/>
<dbReference type="GO" id="GO:0008080">
    <property type="term" value="F:N-acetyltransferase activity"/>
    <property type="evidence" value="ECO:0007669"/>
    <property type="project" value="UniProtKB-ARBA"/>
</dbReference>
<dbReference type="InterPro" id="IPR016181">
    <property type="entry name" value="Acyl_CoA_acyltransferase"/>
</dbReference>
<evidence type="ECO:0000256" key="4">
    <source>
        <dbReference type="SAM" id="MobiDB-lite"/>
    </source>
</evidence>
<evidence type="ECO:0000256" key="2">
    <source>
        <dbReference type="ARBA" id="ARBA00022679"/>
    </source>
</evidence>
<dbReference type="AlphaFoldDB" id="A0A1H9LST8"/>
<keyword evidence="7" id="KW-1185">Reference proteome</keyword>
<comment type="similarity">
    <text evidence="1">Belongs to the acetyltransferase family.</text>
</comment>
<feature type="domain" description="N-acetyltransferase" evidence="5">
    <location>
        <begin position="23"/>
        <end position="187"/>
    </location>
</feature>
<dbReference type="InterPro" id="IPR000182">
    <property type="entry name" value="GNAT_dom"/>
</dbReference>
<dbReference type="PANTHER" id="PTHR10545:SF29">
    <property type="entry name" value="GH14572P-RELATED"/>
    <property type="match status" value="1"/>
</dbReference>
<gene>
    <name evidence="6" type="ORF">SAMN05421756_10988</name>
</gene>